<dbReference type="RefSeq" id="WP_174408069.1">
    <property type="nucleotide sequence ID" value="NZ_BLVP01000001.1"/>
</dbReference>
<evidence type="ECO:0000313" key="10">
    <source>
        <dbReference type="EMBL" id="GFM35336.1"/>
    </source>
</evidence>
<accession>A0A7J0BNS2</accession>
<dbReference type="GO" id="GO:0005524">
    <property type="term" value="F:ATP binding"/>
    <property type="evidence" value="ECO:0007669"/>
    <property type="project" value="InterPro"/>
</dbReference>
<comment type="function">
    <text evidence="4">Required for both de novo synthesis of the corrin ring for the assimilation of exogenous corrinoids. Participates in the adenosylation of a variety of incomplete and complete corrinoids.</text>
</comment>
<dbReference type="EC" id="2.5.1.17" evidence="3"/>
<dbReference type="SUPFAM" id="SSF52540">
    <property type="entry name" value="P-loop containing nucleoside triphosphate hydrolases"/>
    <property type="match status" value="1"/>
</dbReference>
<evidence type="ECO:0000256" key="1">
    <source>
        <dbReference type="ARBA" id="ARBA00005121"/>
    </source>
</evidence>
<evidence type="ECO:0000313" key="11">
    <source>
        <dbReference type="Proteomes" id="UP000503820"/>
    </source>
</evidence>
<evidence type="ECO:0000256" key="3">
    <source>
        <dbReference type="ARBA" id="ARBA00012454"/>
    </source>
</evidence>
<dbReference type="InterPro" id="IPR027417">
    <property type="entry name" value="P-loop_NTPase"/>
</dbReference>
<evidence type="ECO:0000256" key="9">
    <source>
        <dbReference type="ARBA" id="ARBA00048692"/>
    </source>
</evidence>
<name>A0A7J0BNS2_9BACT</name>
<comment type="pathway">
    <text evidence="1">Cofactor biosynthesis; adenosylcobalamin biosynthesis; adenosylcobalamin from cob(II)yrinate a,c-diamide: step 2/7.</text>
</comment>
<proteinExistence type="inferred from homology"/>
<dbReference type="InterPro" id="IPR003724">
    <property type="entry name" value="CblAdoTrfase_CobA"/>
</dbReference>
<evidence type="ECO:0000256" key="5">
    <source>
        <dbReference type="ARBA" id="ARBA00031529"/>
    </source>
</evidence>
<evidence type="ECO:0000256" key="2">
    <source>
        <dbReference type="ARBA" id="ARBA00007487"/>
    </source>
</evidence>
<dbReference type="GO" id="GO:0008817">
    <property type="term" value="F:corrinoid adenosyltransferase activity"/>
    <property type="evidence" value="ECO:0007669"/>
    <property type="project" value="UniProtKB-EC"/>
</dbReference>
<protein>
    <recommendedName>
        <fullName evidence="3">corrinoid adenosyltransferase</fullName>
        <ecNumber evidence="3">2.5.1.17</ecNumber>
    </recommendedName>
    <alternativeName>
        <fullName evidence="5">Cob(II)alamin adenosyltransferase</fullName>
    </alternativeName>
    <alternativeName>
        <fullName evidence="7">Cob(II)yrinic acid a,c-diamide adenosyltransferase</fullName>
    </alternativeName>
    <alternativeName>
        <fullName evidence="6">Cobinamide/cobalamin adenosyltransferase</fullName>
    </alternativeName>
</protein>
<reference evidence="10 11" key="1">
    <citation type="submission" date="2020-05" db="EMBL/GenBank/DDBJ databases">
        <title>Draft genome sequence of Desulfovibrio psychrotolerans JS1T.</title>
        <authorList>
            <person name="Ueno A."/>
            <person name="Tamazawa S."/>
            <person name="Tamamura S."/>
            <person name="Murakami T."/>
            <person name="Kiyama T."/>
            <person name="Inomata H."/>
            <person name="Amano Y."/>
            <person name="Miyakawa K."/>
            <person name="Tamaki H."/>
            <person name="Naganuma T."/>
            <person name="Kaneko K."/>
        </authorList>
    </citation>
    <scope>NUCLEOTIDE SEQUENCE [LARGE SCALE GENOMIC DNA]</scope>
    <source>
        <strain evidence="10 11">JS1</strain>
    </source>
</reference>
<keyword evidence="11" id="KW-1185">Reference proteome</keyword>
<dbReference type="Gene3D" id="3.40.50.300">
    <property type="entry name" value="P-loop containing nucleotide triphosphate hydrolases"/>
    <property type="match status" value="1"/>
</dbReference>
<comment type="caution">
    <text evidence="10">The sequence shown here is derived from an EMBL/GenBank/DDBJ whole genome shotgun (WGS) entry which is preliminary data.</text>
</comment>
<gene>
    <name evidence="10" type="primary">cobO</name>
    <name evidence="10" type="ORF">DSM19430T_00200</name>
</gene>
<dbReference type="PANTHER" id="PTHR46638:SF1">
    <property type="entry name" value="CORRINOID ADENOSYLTRANSFERASE"/>
    <property type="match status" value="1"/>
</dbReference>
<dbReference type="UniPathway" id="UPA00148">
    <property type="reaction ID" value="UER00233"/>
</dbReference>
<dbReference type="Pfam" id="PF02572">
    <property type="entry name" value="CobA_CobO_BtuR"/>
    <property type="match status" value="1"/>
</dbReference>
<dbReference type="PANTHER" id="PTHR46638">
    <property type="entry name" value="CORRINOID ADENOSYLTRANSFERASE"/>
    <property type="match status" value="1"/>
</dbReference>
<dbReference type="PIRSF" id="PIRSF015617">
    <property type="entry name" value="Adensltrnsf_CobA"/>
    <property type="match status" value="1"/>
</dbReference>
<evidence type="ECO:0000256" key="7">
    <source>
        <dbReference type="ARBA" id="ARBA00033354"/>
    </source>
</evidence>
<comment type="similarity">
    <text evidence="2">Belongs to the Cob(I)alamin adenosyltransferase family.</text>
</comment>
<comment type="catalytic activity">
    <reaction evidence="9">
        <text>2 cob(II)alamin + reduced [electron-transfer flavoprotein] + 2 ATP = 2 adenosylcob(III)alamin + 2 triphosphate + oxidized [electron-transfer flavoprotein] + 3 H(+)</text>
        <dbReference type="Rhea" id="RHEA:28671"/>
        <dbReference type="Rhea" id="RHEA-COMP:10685"/>
        <dbReference type="Rhea" id="RHEA-COMP:10686"/>
        <dbReference type="ChEBI" id="CHEBI:15378"/>
        <dbReference type="ChEBI" id="CHEBI:16304"/>
        <dbReference type="ChEBI" id="CHEBI:18036"/>
        <dbReference type="ChEBI" id="CHEBI:18408"/>
        <dbReference type="ChEBI" id="CHEBI:30616"/>
        <dbReference type="ChEBI" id="CHEBI:57692"/>
        <dbReference type="ChEBI" id="CHEBI:58307"/>
        <dbReference type="EC" id="2.5.1.17"/>
    </reaction>
</comment>
<keyword evidence="10" id="KW-0808">Transferase</keyword>
<evidence type="ECO:0000256" key="6">
    <source>
        <dbReference type="ARBA" id="ARBA00033334"/>
    </source>
</evidence>
<sequence>MILVYTGNGKGKTSASVGQTIRALGQGFVVAFGQFMKRADQAGEQKILSSLLKERFHAEGKGFLTRPDQFAEHREASLQLLLWATHQLEDVDMLVLDEALYALKTGLLHEEELRSLVDQARTQEAHLVLSGRDCPQWLTDAADTVTEMTEIKHHYAQGIPAQRGIEF</sequence>
<dbReference type="AlphaFoldDB" id="A0A7J0BNS2"/>
<comment type="catalytic activity">
    <reaction evidence="8">
        <text>2 cob(II)yrinate a,c diamide + reduced [electron-transfer flavoprotein] + 2 ATP = 2 adenosylcob(III)yrinate a,c-diamide + 2 triphosphate + oxidized [electron-transfer flavoprotein] + 3 H(+)</text>
        <dbReference type="Rhea" id="RHEA:11528"/>
        <dbReference type="Rhea" id="RHEA-COMP:10685"/>
        <dbReference type="Rhea" id="RHEA-COMP:10686"/>
        <dbReference type="ChEBI" id="CHEBI:15378"/>
        <dbReference type="ChEBI" id="CHEBI:18036"/>
        <dbReference type="ChEBI" id="CHEBI:30616"/>
        <dbReference type="ChEBI" id="CHEBI:57692"/>
        <dbReference type="ChEBI" id="CHEBI:58307"/>
        <dbReference type="ChEBI" id="CHEBI:58503"/>
        <dbReference type="ChEBI" id="CHEBI:58537"/>
        <dbReference type="EC" id="2.5.1.17"/>
    </reaction>
</comment>
<evidence type="ECO:0000256" key="4">
    <source>
        <dbReference type="ARBA" id="ARBA00024929"/>
    </source>
</evidence>
<dbReference type="GO" id="GO:0009236">
    <property type="term" value="P:cobalamin biosynthetic process"/>
    <property type="evidence" value="ECO:0007669"/>
    <property type="project" value="UniProtKB-UniPathway"/>
</dbReference>
<dbReference type="EMBL" id="BLVP01000001">
    <property type="protein sequence ID" value="GFM35336.1"/>
    <property type="molecule type" value="Genomic_DNA"/>
</dbReference>
<evidence type="ECO:0000256" key="8">
    <source>
        <dbReference type="ARBA" id="ARBA00048555"/>
    </source>
</evidence>
<dbReference type="Proteomes" id="UP000503820">
    <property type="component" value="Unassembled WGS sequence"/>
</dbReference>
<organism evidence="10 11">
    <name type="scientific">Desulfovibrio psychrotolerans</name>
    <dbReference type="NCBI Taxonomy" id="415242"/>
    <lineage>
        <taxon>Bacteria</taxon>
        <taxon>Pseudomonadati</taxon>
        <taxon>Thermodesulfobacteriota</taxon>
        <taxon>Desulfovibrionia</taxon>
        <taxon>Desulfovibrionales</taxon>
        <taxon>Desulfovibrionaceae</taxon>
        <taxon>Desulfovibrio</taxon>
    </lineage>
</organism>